<name>A0A839ZXG8_9CAUL</name>
<dbReference type="InterPro" id="IPR020579">
    <property type="entry name" value="Exonuc_VII_lsu_C"/>
</dbReference>
<feature type="compositionally biased region" description="Pro residues" evidence="7">
    <location>
        <begin position="470"/>
        <end position="479"/>
    </location>
</feature>
<dbReference type="AlphaFoldDB" id="A0A839ZXG8"/>
<keyword evidence="11" id="KW-1185">Reference proteome</keyword>
<comment type="catalytic activity">
    <reaction evidence="5 6">
        <text>Exonucleolytic cleavage in either 5'- to 3'- or 3'- to 5'-direction to yield nucleoside 5'-phosphates.</text>
        <dbReference type="EC" id="3.1.11.6"/>
    </reaction>
</comment>
<feature type="domain" description="Exonuclease VII large subunit C-terminal" evidence="8">
    <location>
        <begin position="131"/>
        <end position="448"/>
    </location>
</feature>
<evidence type="ECO:0000259" key="8">
    <source>
        <dbReference type="Pfam" id="PF02601"/>
    </source>
</evidence>
<comment type="function">
    <text evidence="5">Bidirectionally degrades single-stranded DNA into large acid-insoluble oligonucleotides, which are then degraded further into small acid-soluble oligonucleotides.</text>
</comment>
<dbReference type="Proteomes" id="UP000530564">
    <property type="component" value="Unassembled WGS sequence"/>
</dbReference>
<evidence type="ECO:0000256" key="2">
    <source>
        <dbReference type="ARBA" id="ARBA00022722"/>
    </source>
</evidence>
<evidence type="ECO:0000256" key="7">
    <source>
        <dbReference type="SAM" id="MobiDB-lite"/>
    </source>
</evidence>
<dbReference type="GO" id="GO:0008855">
    <property type="term" value="F:exodeoxyribonuclease VII activity"/>
    <property type="evidence" value="ECO:0007669"/>
    <property type="project" value="UniProtKB-UniRule"/>
</dbReference>
<dbReference type="Pfam" id="PF02601">
    <property type="entry name" value="Exonuc_VII_L"/>
    <property type="match status" value="1"/>
</dbReference>
<keyword evidence="2 5" id="KW-0540">Nuclease</keyword>
<dbReference type="InterPro" id="IPR025824">
    <property type="entry name" value="OB-fold_nuc-bd_dom"/>
</dbReference>
<feature type="region of interest" description="Disordered" evidence="7">
    <location>
        <begin position="443"/>
        <end position="486"/>
    </location>
</feature>
<dbReference type="EC" id="3.1.11.6" evidence="5"/>
<dbReference type="RefSeq" id="WP_183771868.1">
    <property type="nucleotide sequence ID" value="NZ_JACIDK010000002.1"/>
</dbReference>
<feature type="domain" description="OB-fold nucleic acid binding" evidence="9">
    <location>
        <begin position="15"/>
        <end position="108"/>
    </location>
</feature>
<gene>
    <name evidence="5" type="primary">xseA</name>
    <name evidence="10" type="ORF">GGQ61_001922</name>
</gene>
<dbReference type="InterPro" id="IPR003753">
    <property type="entry name" value="Exonuc_VII_L"/>
</dbReference>
<keyword evidence="3 5" id="KW-0378">Hydrolase</keyword>
<dbReference type="GO" id="GO:0005737">
    <property type="term" value="C:cytoplasm"/>
    <property type="evidence" value="ECO:0007669"/>
    <property type="project" value="UniProtKB-SubCell"/>
</dbReference>
<dbReference type="EMBL" id="JACIDK010000002">
    <property type="protein sequence ID" value="MBB3891205.1"/>
    <property type="molecule type" value="Genomic_DNA"/>
</dbReference>
<sequence length="486" mass="51929">MTDVATDTDSNAKAYSVSELAFALKRTLEDAYGFVRLRGELSKVTHHSNGHVYLTIKDERAAIDGVVWKGSVKNLSIRPQQGMEVVVTGKITTYPAGSRYQMVIETMEAAGVGALLAQLERLKAKLHGEGLFEQARKRPLPTMPAVVGVITSPTGAVIRDILHRIRDRWPCRVIVWPVVVQGDAAAGQVANAIARFNAMAADGPVPRPDVLIVARGGGSVEDLWAFNDEALARAVAAGTIPLISAVGHETDTTLIDFVSDRRAPTPTAAAEMATPVLAELKAYIGDLSGRLHRCGGRTVEDRRGRVEHAGRALARVPDLVEMAAQRFNLASSRLGAGLSRNVAAHHTDLVRVSSRLSPGLLQRPQQVHADRLARLVLRLKPAMERGLDRTAERLSSLAKLYASVDPSAPLKRGFARVHRPDGSLVREGASLVSGEGVKLVFADQSREATIDGTPSAPPPPAVPSAAPKPARAPKPPPAPSNQGDLF</sequence>
<dbReference type="PANTHER" id="PTHR30008">
    <property type="entry name" value="EXODEOXYRIBONUCLEASE 7 LARGE SUBUNIT"/>
    <property type="match status" value="1"/>
</dbReference>
<dbReference type="GO" id="GO:0009318">
    <property type="term" value="C:exodeoxyribonuclease VII complex"/>
    <property type="evidence" value="ECO:0007669"/>
    <property type="project" value="UniProtKB-UniRule"/>
</dbReference>
<keyword evidence="4 5" id="KW-0269">Exonuclease</keyword>
<evidence type="ECO:0000256" key="4">
    <source>
        <dbReference type="ARBA" id="ARBA00022839"/>
    </source>
</evidence>
<dbReference type="Pfam" id="PF13742">
    <property type="entry name" value="tRNA_anti_2"/>
    <property type="match status" value="1"/>
</dbReference>
<accession>A0A839ZXG8</accession>
<evidence type="ECO:0000256" key="6">
    <source>
        <dbReference type="RuleBase" id="RU004355"/>
    </source>
</evidence>
<organism evidence="10 11">
    <name type="scientific">Phenylobacterium haematophilum</name>
    <dbReference type="NCBI Taxonomy" id="98513"/>
    <lineage>
        <taxon>Bacteria</taxon>
        <taxon>Pseudomonadati</taxon>
        <taxon>Pseudomonadota</taxon>
        <taxon>Alphaproteobacteria</taxon>
        <taxon>Caulobacterales</taxon>
        <taxon>Caulobacteraceae</taxon>
        <taxon>Phenylobacterium</taxon>
    </lineage>
</organism>
<evidence type="ECO:0000256" key="1">
    <source>
        <dbReference type="ARBA" id="ARBA00022490"/>
    </source>
</evidence>
<evidence type="ECO:0000259" key="9">
    <source>
        <dbReference type="Pfam" id="PF13742"/>
    </source>
</evidence>
<comment type="subcellular location">
    <subcellularLocation>
        <location evidence="5 6">Cytoplasm</location>
    </subcellularLocation>
</comment>
<dbReference type="GO" id="GO:0003676">
    <property type="term" value="F:nucleic acid binding"/>
    <property type="evidence" value="ECO:0007669"/>
    <property type="project" value="InterPro"/>
</dbReference>
<proteinExistence type="inferred from homology"/>
<keyword evidence="1 5" id="KW-0963">Cytoplasm</keyword>
<dbReference type="PANTHER" id="PTHR30008:SF0">
    <property type="entry name" value="EXODEOXYRIBONUCLEASE 7 LARGE SUBUNIT"/>
    <property type="match status" value="1"/>
</dbReference>
<evidence type="ECO:0000256" key="3">
    <source>
        <dbReference type="ARBA" id="ARBA00022801"/>
    </source>
</evidence>
<comment type="subunit">
    <text evidence="5">Heterooligomer composed of large and small subunits.</text>
</comment>
<protein>
    <recommendedName>
        <fullName evidence="5">Exodeoxyribonuclease 7 large subunit</fullName>
        <ecNumber evidence="5">3.1.11.6</ecNumber>
    </recommendedName>
    <alternativeName>
        <fullName evidence="5">Exodeoxyribonuclease VII large subunit</fullName>
        <shortName evidence="5">Exonuclease VII large subunit</shortName>
    </alternativeName>
</protein>
<dbReference type="HAMAP" id="MF_00378">
    <property type="entry name" value="Exonuc_7_L"/>
    <property type="match status" value="1"/>
</dbReference>
<comment type="caution">
    <text evidence="10">The sequence shown here is derived from an EMBL/GenBank/DDBJ whole genome shotgun (WGS) entry which is preliminary data.</text>
</comment>
<evidence type="ECO:0000313" key="10">
    <source>
        <dbReference type="EMBL" id="MBB3891205.1"/>
    </source>
</evidence>
<evidence type="ECO:0000256" key="5">
    <source>
        <dbReference type="HAMAP-Rule" id="MF_00378"/>
    </source>
</evidence>
<dbReference type="GO" id="GO:0006308">
    <property type="term" value="P:DNA catabolic process"/>
    <property type="evidence" value="ECO:0007669"/>
    <property type="project" value="UniProtKB-UniRule"/>
</dbReference>
<evidence type="ECO:0000313" key="11">
    <source>
        <dbReference type="Proteomes" id="UP000530564"/>
    </source>
</evidence>
<reference evidence="10 11" key="1">
    <citation type="submission" date="2020-08" db="EMBL/GenBank/DDBJ databases">
        <title>Genomic Encyclopedia of Type Strains, Phase IV (KMG-IV): sequencing the most valuable type-strain genomes for metagenomic binning, comparative biology and taxonomic classification.</title>
        <authorList>
            <person name="Goeker M."/>
        </authorList>
    </citation>
    <scope>NUCLEOTIDE SEQUENCE [LARGE SCALE GENOMIC DNA]</scope>
    <source>
        <strain evidence="10 11">DSM 21793</strain>
    </source>
</reference>
<comment type="similarity">
    <text evidence="5 6">Belongs to the XseA family.</text>
</comment>
<dbReference type="CDD" id="cd04489">
    <property type="entry name" value="ExoVII_LU_OBF"/>
    <property type="match status" value="1"/>
</dbReference>
<dbReference type="NCBIfam" id="TIGR00237">
    <property type="entry name" value="xseA"/>
    <property type="match status" value="1"/>
</dbReference>